<evidence type="ECO:0000313" key="8">
    <source>
        <dbReference type="Proteomes" id="UP000477951"/>
    </source>
</evidence>
<dbReference type="InterPro" id="IPR036388">
    <property type="entry name" value="WH-like_DNA-bd_sf"/>
</dbReference>
<dbReference type="EMBL" id="WPHR01000039">
    <property type="protein sequence ID" value="MUZ75888.1"/>
    <property type="molecule type" value="Genomic_DNA"/>
</dbReference>
<keyword evidence="2" id="KW-0663">Pyridoxal phosphate</keyword>
<dbReference type="PRINTS" id="PR00035">
    <property type="entry name" value="HTHGNTR"/>
</dbReference>
<proteinExistence type="inferred from homology"/>
<dbReference type="SUPFAM" id="SSF46785">
    <property type="entry name" value="Winged helix' DNA-binding domain"/>
    <property type="match status" value="1"/>
</dbReference>
<comment type="similarity">
    <text evidence="1">In the C-terminal section; belongs to the class-I pyridoxal-phosphate-dependent aminotransferase family.</text>
</comment>
<keyword evidence="3" id="KW-0805">Transcription regulation</keyword>
<evidence type="ECO:0000256" key="2">
    <source>
        <dbReference type="ARBA" id="ARBA00022898"/>
    </source>
</evidence>
<dbReference type="SMART" id="SM00345">
    <property type="entry name" value="HTH_GNTR"/>
    <property type="match status" value="1"/>
</dbReference>
<name>A0A6L6VLY0_AGRVI</name>
<dbReference type="GO" id="GO:0030170">
    <property type="term" value="F:pyridoxal phosphate binding"/>
    <property type="evidence" value="ECO:0007669"/>
    <property type="project" value="InterPro"/>
</dbReference>
<dbReference type="CDD" id="cd00609">
    <property type="entry name" value="AAT_like"/>
    <property type="match status" value="1"/>
</dbReference>
<dbReference type="InterPro" id="IPR036390">
    <property type="entry name" value="WH_DNA-bd_sf"/>
</dbReference>
<dbReference type="PANTHER" id="PTHR46577">
    <property type="entry name" value="HTH-TYPE TRANSCRIPTIONAL REGULATORY PROTEIN GABR"/>
    <property type="match status" value="1"/>
</dbReference>
<evidence type="ECO:0000313" key="7">
    <source>
        <dbReference type="EMBL" id="MUZ75888.1"/>
    </source>
</evidence>
<sequence length="477" mass="52200">MVQFETSDQVGTTRRIYLSLLRQIEAGVFAVGASLPSSRSLAEELGVSRTTVTAAFDQLISEGYVRASQGKRPTVASVGRPGGIKQDCDQHVAERPLSDYATRAMALPTNSSAGRSLVKFDFRYGDLASGDFPQTAWRKALTASFLAHRARQAYDDPAGNIALRKALHGYVWRSRGIICDLDQIIVVNGSQQALDLCARVLVNAGDKVVLEDPCYAMARNVMIAVGATAVAVPCDDQGMDTALLPDDRDVALAYVTPSHQFPLGGVLPVGRRQALMAWARSSRAYVVEDDYDGEYRYDVSPIPPLYLMGEGRVIYVGTVSKTLSPALRIGYMVLPKALVGAFVHCKQFADRHTPTFEQEALAFLLTTGAYERHVRRMRRANAKRREVFLTTMAEGFGDEVEIVGTSAGLHVVVWFNHLKAQDEEDLATRARASGIGIYPVSRLYSSATEPRAGFVFGYASMPTPMVTKGIEHLYSLF</sequence>
<dbReference type="GO" id="GO:0008483">
    <property type="term" value="F:transaminase activity"/>
    <property type="evidence" value="ECO:0007669"/>
    <property type="project" value="UniProtKB-KW"/>
</dbReference>
<dbReference type="Pfam" id="PF00392">
    <property type="entry name" value="GntR"/>
    <property type="match status" value="1"/>
</dbReference>
<keyword evidence="7" id="KW-0032">Aminotransferase</keyword>
<dbReference type="Gene3D" id="1.10.10.10">
    <property type="entry name" value="Winged helix-like DNA-binding domain superfamily/Winged helix DNA-binding domain"/>
    <property type="match status" value="1"/>
</dbReference>
<dbReference type="CDD" id="cd07377">
    <property type="entry name" value="WHTH_GntR"/>
    <property type="match status" value="1"/>
</dbReference>
<protein>
    <submittedName>
        <fullName evidence="7">Aminotransferase class I/II-fold pyridoxal phosphate-dependent enzyme</fullName>
    </submittedName>
</protein>
<dbReference type="InterPro" id="IPR015424">
    <property type="entry name" value="PyrdxlP-dep_Trfase"/>
</dbReference>
<evidence type="ECO:0000256" key="1">
    <source>
        <dbReference type="ARBA" id="ARBA00005384"/>
    </source>
</evidence>
<dbReference type="SUPFAM" id="SSF53383">
    <property type="entry name" value="PLP-dependent transferases"/>
    <property type="match status" value="1"/>
</dbReference>
<evidence type="ECO:0000259" key="6">
    <source>
        <dbReference type="PROSITE" id="PS50949"/>
    </source>
</evidence>
<reference evidence="7 8" key="1">
    <citation type="submission" date="2019-12" db="EMBL/GenBank/DDBJ databases">
        <title>Whole-genome sequencing of Allorhizobium vitis.</title>
        <authorList>
            <person name="Gan H.M."/>
            <person name="Szegedi E."/>
            <person name="Burr T."/>
            <person name="Savka M.A."/>
        </authorList>
    </citation>
    <scope>NUCLEOTIDE SEQUENCE [LARGE SCALE GENOMIC DNA]</scope>
    <source>
        <strain evidence="7 8">CG516</strain>
    </source>
</reference>
<organism evidence="7 8">
    <name type="scientific">Agrobacterium vitis</name>
    <name type="common">Rhizobium vitis</name>
    <dbReference type="NCBI Taxonomy" id="373"/>
    <lineage>
        <taxon>Bacteria</taxon>
        <taxon>Pseudomonadati</taxon>
        <taxon>Pseudomonadota</taxon>
        <taxon>Alphaproteobacteria</taxon>
        <taxon>Hyphomicrobiales</taxon>
        <taxon>Rhizobiaceae</taxon>
        <taxon>Rhizobium/Agrobacterium group</taxon>
        <taxon>Agrobacterium</taxon>
    </lineage>
</organism>
<dbReference type="InterPro" id="IPR004839">
    <property type="entry name" value="Aminotransferase_I/II_large"/>
</dbReference>
<evidence type="ECO:0000256" key="3">
    <source>
        <dbReference type="ARBA" id="ARBA00023015"/>
    </source>
</evidence>
<dbReference type="PROSITE" id="PS50949">
    <property type="entry name" value="HTH_GNTR"/>
    <property type="match status" value="1"/>
</dbReference>
<evidence type="ECO:0000256" key="4">
    <source>
        <dbReference type="ARBA" id="ARBA00023125"/>
    </source>
</evidence>
<feature type="domain" description="HTH gntR-type" evidence="6">
    <location>
        <begin position="10"/>
        <end position="78"/>
    </location>
</feature>
<dbReference type="Pfam" id="PF00155">
    <property type="entry name" value="Aminotran_1_2"/>
    <property type="match status" value="1"/>
</dbReference>
<dbReference type="Proteomes" id="UP000477951">
    <property type="component" value="Unassembled WGS sequence"/>
</dbReference>
<dbReference type="InterPro" id="IPR015421">
    <property type="entry name" value="PyrdxlP-dep_Trfase_major"/>
</dbReference>
<comment type="caution">
    <text evidence="7">The sequence shown here is derived from an EMBL/GenBank/DDBJ whole genome shotgun (WGS) entry which is preliminary data.</text>
</comment>
<evidence type="ECO:0000256" key="5">
    <source>
        <dbReference type="ARBA" id="ARBA00023163"/>
    </source>
</evidence>
<keyword evidence="4" id="KW-0238">DNA-binding</keyword>
<dbReference type="InterPro" id="IPR051446">
    <property type="entry name" value="HTH_trans_reg/aminotransferase"/>
</dbReference>
<gene>
    <name evidence="7" type="ORF">GOZ90_24820</name>
</gene>
<dbReference type="AlphaFoldDB" id="A0A6L6VLY0"/>
<dbReference type="GO" id="GO:0003700">
    <property type="term" value="F:DNA-binding transcription factor activity"/>
    <property type="evidence" value="ECO:0007669"/>
    <property type="project" value="InterPro"/>
</dbReference>
<keyword evidence="7" id="KW-0808">Transferase</keyword>
<dbReference type="InterPro" id="IPR000524">
    <property type="entry name" value="Tscrpt_reg_HTH_GntR"/>
</dbReference>
<dbReference type="GO" id="GO:0003677">
    <property type="term" value="F:DNA binding"/>
    <property type="evidence" value="ECO:0007669"/>
    <property type="project" value="UniProtKB-KW"/>
</dbReference>
<accession>A0A6L6VLY0</accession>
<dbReference type="Gene3D" id="3.40.640.10">
    <property type="entry name" value="Type I PLP-dependent aspartate aminotransferase-like (Major domain)"/>
    <property type="match status" value="1"/>
</dbReference>
<dbReference type="RefSeq" id="WP_156616429.1">
    <property type="nucleotide sequence ID" value="NZ_WPHR01000039.1"/>
</dbReference>
<dbReference type="PANTHER" id="PTHR46577:SF1">
    <property type="entry name" value="HTH-TYPE TRANSCRIPTIONAL REGULATORY PROTEIN GABR"/>
    <property type="match status" value="1"/>
</dbReference>
<keyword evidence="5" id="KW-0804">Transcription</keyword>